<reference evidence="1" key="1">
    <citation type="submission" date="2021-01" db="EMBL/GenBank/DDBJ databases">
        <authorList>
            <person name="Corre E."/>
            <person name="Pelletier E."/>
            <person name="Niang G."/>
            <person name="Scheremetjew M."/>
            <person name="Finn R."/>
            <person name="Kale V."/>
            <person name="Holt S."/>
            <person name="Cochrane G."/>
            <person name="Meng A."/>
            <person name="Brown T."/>
            <person name="Cohen L."/>
        </authorList>
    </citation>
    <scope>NUCLEOTIDE SEQUENCE</scope>
    <source>
        <strain evidence="1">CCMP1452</strain>
    </source>
</reference>
<proteinExistence type="predicted"/>
<name>A0A7S2SGA6_9STRA</name>
<accession>A0A7S2SGA6</accession>
<organism evidence="1">
    <name type="scientific">Eucampia antarctica</name>
    <dbReference type="NCBI Taxonomy" id="49252"/>
    <lineage>
        <taxon>Eukaryota</taxon>
        <taxon>Sar</taxon>
        <taxon>Stramenopiles</taxon>
        <taxon>Ochrophyta</taxon>
        <taxon>Bacillariophyta</taxon>
        <taxon>Mediophyceae</taxon>
        <taxon>Biddulphiophycidae</taxon>
        <taxon>Hemiaulales</taxon>
        <taxon>Hemiaulaceae</taxon>
        <taxon>Eucampia</taxon>
    </lineage>
</organism>
<protein>
    <submittedName>
        <fullName evidence="1">Uncharacterized protein</fullName>
    </submittedName>
</protein>
<gene>
    <name evidence="1" type="ORF">EANT1437_LOCUS14837</name>
</gene>
<dbReference type="AlphaFoldDB" id="A0A7S2SGA6"/>
<evidence type="ECO:0000313" key="1">
    <source>
        <dbReference type="EMBL" id="CAD9699283.1"/>
    </source>
</evidence>
<sequence>MMSRIPGALYSHARVLRRLTLSVNAPKHMFSSGSGNITYSGGHAAEGQGGFYGSGGARVINPTSTEHRPGMMALVSDVETIQMVMDELHHLETILMETSEESNGEITGQLIEMKSKIKKLCTSSDFLDCLNRLELKGEPIWGLSSQEREMIMEARQKVNDC</sequence>
<dbReference type="EMBL" id="HBHI01028950">
    <property type="protein sequence ID" value="CAD9699283.1"/>
    <property type="molecule type" value="Transcribed_RNA"/>
</dbReference>